<evidence type="ECO:0000313" key="2">
    <source>
        <dbReference type="Proteomes" id="UP000236305"/>
    </source>
</evidence>
<evidence type="ECO:0000313" key="1">
    <source>
        <dbReference type="EMBL" id="PNH26675.1"/>
    </source>
</evidence>
<reference evidence="1 2" key="1">
    <citation type="submission" date="2017-12" db="EMBL/GenBank/DDBJ databases">
        <title>Comparative genomics yields insights into virulence evolution of Verticillium dahliae.</title>
        <authorList>
            <person name="Fan R."/>
            <person name="Armitage A.D."/>
            <person name="Cascant-Lopez E."/>
            <person name="Sobczyk M."/>
            <person name="Cockerton H.M."/>
            <person name="Harrison R.J."/>
        </authorList>
    </citation>
    <scope>NUCLEOTIDE SEQUENCE [LARGE SCALE GENOMIC DNA]</scope>
    <source>
        <strain evidence="1 2">12008</strain>
    </source>
</reference>
<proteinExistence type="predicted"/>
<name>A0AA45AH37_VERDA</name>
<dbReference type="AlphaFoldDB" id="A0AA45AH37"/>
<sequence length="67" mass="7075">MIGAPVLQVFAGLEGVVFDDEGTSYYVRVLQGSTSTTGDAVTFFRLPAGQNAVQSHDTSSQKPKSIP</sequence>
<accession>A0AA45AH37</accession>
<dbReference type="Proteomes" id="UP000236305">
    <property type="component" value="Unassembled WGS sequence"/>
</dbReference>
<protein>
    <submittedName>
        <fullName evidence="1">Uncharacterized protein</fullName>
    </submittedName>
</protein>
<dbReference type="EMBL" id="MPSH01000059">
    <property type="protein sequence ID" value="PNH26675.1"/>
    <property type="molecule type" value="Genomic_DNA"/>
</dbReference>
<comment type="caution">
    <text evidence="1">The sequence shown here is derived from an EMBL/GenBank/DDBJ whole genome shotgun (WGS) entry which is preliminary data.</text>
</comment>
<organism evidence="1 2">
    <name type="scientific">Verticillium dahliae</name>
    <name type="common">Verticillium wilt</name>
    <dbReference type="NCBI Taxonomy" id="27337"/>
    <lineage>
        <taxon>Eukaryota</taxon>
        <taxon>Fungi</taxon>
        <taxon>Dikarya</taxon>
        <taxon>Ascomycota</taxon>
        <taxon>Pezizomycotina</taxon>
        <taxon>Sordariomycetes</taxon>
        <taxon>Hypocreomycetidae</taxon>
        <taxon>Glomerellales</taxon>
        <taxon>Plectosphaerellaceae</taxon>
        <taxon>Verticillium</taxon>
    </lineage>
</organism>
<gene>
    <name evidence="1" type="ORF">BJF96_g10014</name>
</gene>